<dbReference type="InterPro" id="IPR040144">
    <property type="entry name" value="RAP1GDS1"/>
</dbReference>
<organism evidence="8 9">
    <name type="scientific">Parathielavia hyrcaniae</name>
    <dbReference type="NCBI Taxonomy" id="113614"/>
    <lineage>
        <taxon>Eukaryota</taxon>
        <taxon>Fungi</taxon>
        <taxon>Dikarya</taxon>
        <taxon>Ascomycota</taxon>
        <taxon>Pezizomycotina</taxon>
        <taxon>Sordariomycetes</taxon>
        <taxon>Sordariomycetidae</taxon>
        <taxon>Sordariales</taxon>
        <taxon>Chaetomiaceae</taxon>
        <taxon>Parathielavia</taxon>
    </lineage>
</organism>
<dbReference type="Proteomes" id="UP001305647">
    <property type="component" value="Unassembled WGS sequence"/>
</dbReference>
<evidence type="ECO:0000256" key="3">
    <source>
        <dbReference type="ARBA" id="ARBA00022980"/>
    </source>
</evidence>
<accession>A0AAN6T0C3</accession>
<evidence type="ECO:0000256" key="1">
    <source>
        <dbReference type="ARBA" id="ARBA00004173"/>
    </source>
</evidence>
<evidence type="ECO:0000256" key="6">
    <source>
        <dbReference type="ARBA" id="ARBA00035183"/>
    </source>
</evidence>
<feature type="region of interest" description="Disordered" evidence="7">
    <location>
        <begin position="879"/>
        <end position="901"/>
    </location>
</feature>
<dbReference type="GO" id="GO:0005739">
    <property type="term" value="C:mitochondrion"/>
    <property type="evidence" value="ECO:0007669"/>
    <property type="project" value="UniProtKB-SubCell"/>
</dbReference>
<dbReference type="AlphaFoldDB" id="A0AAN6T0C3"/>
<evidence type="ECO:0000256" key="7">
    <source>
        <dbReference type="SAM" id="MobiDB-lite"/>
    </source>
</evidence>
<keyword evidence="5" id="KW-0687">Ribonucleoprotein</keyword>
<dbReference type="GO" id="GO:0005840">
    <property type="term" value="C:ribosome"/>
    <property type="evidence" value="ECO:0007669"/>
    <property type="project" value="UniProtKB-KW"/>
</dbReference>
<reference evidence="8" key="2">
    <citation type="submission" date="2023-05" db="EMBL/GenBank/DDBJ databases">
        <authorList>
            <consortium name="Lawrence Berkeley National Laboratory"/>
            <person name="Steindorff A."/>
            <person name="Hensen N."/>
            <person name="Bonometti L."/>
            <person name="Westerberg I."/>
            <person name="Brannstrom I.O."/>
            <person name="Guillou S."/>
            <person name="Cros-Aarteil S."/>
            <person name="Calhoun S."/>
            <person name="Haridas S."/>
            <person name="Kuo A."/>
            <person name="Mondo S."/>
            <person name="Pangilinan J."/>
            <person name="Riley R."/>
            <person name="Labutti K."/>
            <person name="Andreopoulos B."/>
            <person name="Lipzen A."/>
            <person name="Chen C."/>
            <person name="Yanf M."/>
            <person name="Daum C."/>
            <person name="Ng V."/>
            <person name="Clum A."/>
            <person name="Ohm R."/>
            <person name="Martin F."/>
            <person name="Silar P."/>
            <person name="Natvig D."/>
            <person name="Lalanne C."/>
            <person name="Gautier V."/>
            <person name="Ament-Velasquez S.L."/>
            <person name="Kruys A."/>
            <person name="Hutchinson M.I."/>
            <person name="Powell A.J."/>
            <person name="Barry K."/>
            <person name="Miller A.N."/>
            <person name="Grigoriev I.V."/>
            <person name="Debuchy R."/>
            <person name="Gladieux P."/>
            <person name="Thoren M.H."/>
            <person name="Johannesson H."/>
        </authorList>
    </citation>
    <scope>NUCLEOTIDE SEQUENCE</scope>
    <source>
        <strain evidence="8">CBS 757.83</strain>
    </source>
</reference>
<proteinExistence type="inferred from homology"/>
<keyword evidence="3" id="KW-0689">Ribosomal protein</keyword>
<dbReference type="InterPro" id="IPR018305">
    <property type="entry name" value="Ribosomal_m50"/>
</dbReference>
<evidence type="ECO:0000256" key="4">
    <source>
        <dbReference type="ARBA" id="ARBA00023128"/>
    </source>
</evidence>
<dbReference type="InterPro" id="IPR016024">
    <property type="entry name" value="ARM-type_fold"/>
</dbReference>
<evidence type="ECO:0000256" key="2">
    <source>
        <dbReference type="ARBA" id="ARBA00008860"/>
    </source>
</evidence>
<dbReference type="Pfam" id="PF10501">
    <property type="entry name" value="Ribosomal_L50"/>
    <property type="match status" value="1"/>
</dbReference>
<gene>
    <name evidence="8" type="ORF">N658DRAFT_568123</name>
</gene>
<dbReference type="EMBL" id="MU863649">
    <property type="protein sequence ID" value="KAK4099447.1"/>
    <property type="molecule type" value="Genomic_DNA"/>
</dbReference>
<dbReference type="PANTHER" id="PTHR10957">
    <property type="entry name" value="RAP1 GTPASE-GDP DISSOCIATION STIMULATOR 1"/>
    <property type="match status" value="1"/>
</dbReference>
<name>A0AAN6T0C3_9PEZI</name>
<comment type="similarity">
    <text evidence="2">Belongs to the mitochondrion-specific ribosomal protein mL50 family.</text>
</comment>
<feature type="region of interest" description="Disordered" evidence="7">
    <location>
        <begin position="36"/>
        <end position="79"/>
    </location>
</feature>
<comment type="subcellular location">
    <subcellularLocation>
        <location evidence="1">Mitochondrion</location>
    </subcellularLocation>
</comment>
<feature type="compositionally biased region" description="Low complexity" evidence="7">
    <location>
        <begin position="880"/>
        <end position="898"/>
    </location>
</feature>
<evidence type="ECO:0000256" key="5">
    <source>
        <dbReference type="ARBA" id="ARBA00023274"/>
    </source>
</evidence>
<feature type="compositionally biased region" description="Basic and acidic residues" evidence="7">
    <location>
        <begin position="1009"/>
        <end position="1019"/>
    </location>
</feature>
<keyword evidence="4" id="KW-0496">Mitochondrion</keyword>
<feature type="region of interest" description="Disordered" evidence="7">
    <location>
        <begin position="1000"/>
        <end position="1051"/>
    </location>
</feature>
<feature type="compositionally biased region" description="Polar residues" evidence="7">
    <location>
        <begin position="38"/>
        <end position="65"/>
    </location>
</feature>
<reference evidence="8" key="1">
    <citation type="journal article" date="2023" name="Mol. Phylogenet. Evol.">
        <title>Genome-scale phylogeny and comparative genomics of the fungal order Sordariales.</title>
        <authorList>
            <person name="Hensen N."/>
            <person name="Bonometti L."/>
            <person name="Westerberg I."/>
            <person name="Brannstrom I.O."/>
            <person name="Guillou S."/>
            <person name="Cros-Aarteil S."/>
            <person name="Calhoun S."/>
            <person name="Haridas S."/>
            <person name="Kuo A."/>
            <person name="Mondo S."/>
            <person name="Pangilinan J."/>
            <person name="Riley R."/>
            <person name="LaButti K."/>
            <person name="Andreopoulos B."/>
            <person name="Lipzen A."/>
            <person name="Chen C."/>
            <person name="Yan M."/>
            <person name="Daum C."/>
            <person name="Ng V."/>
            <person name="Clum A."/>
            <person name="Steindorff A."/>
            <person name="Ohm R.A."/>
            <person name="Martin F."/>
            <person name="Silar P."/>
            <person name="Natvig D.O."/>
            <person name="Lalanne C."/>
            <person name="Gautier V."/>
            <person name="Ament-Velasquez S.L."/>
            <person name="Kruys A."/>
            <person name="Hutchinson M.I."/>
            <person name="Powell A.J."/>
            <person name="Barry K."/>
            <person name="Miller A.N."/>
            <person name="Grigoriev I.V."/>
            <person name="Debuchy R."/>
            <person name="Gladieux P."/>
            <person name="Hiltunen Thoren M."/>
            <person name="Johannesson H."/>
        </authorList>
    </citation>
    <scope>NUCLEOTIDE SEQUENCE</scope>
    <source>
        <strain evidence="8">CBS 757.83</strain>
    </source>
</reference>
<dbReference type="GO" id="GO:1990904">
    <property type="term" value="C:ribonucleoprotein complex"/>
    <property type="evidence" value="ECO:0007669"/>
    <property type="project" value="UniProtKB-KW"/>
</dbReference>
<evidence type="ECO:0000313" key="9">
    <source>
        <dbReference type="Proteomes" id="UP001305647"/>
    </source>
</evidence>
<comment type="caution">
    <text evidence="8">The sequence shown here is derived from an EMBL/GenBank/DDBJ whole genome shotgun (WGS) entry which is preliminary data.</text>
</comment>
<keyword evidence="9" id="KW-1185">Reference proteome</keyword>
<dbReference type="SUPFAM" id="SSF48371">
    <property type="entry name" value="ARM repeat"/>
    <property type="match status" value="1"/>
</dbReference>
<feature type="region of interest" description="Disordered" evidence="7">
    <location>
        <begin position="1"/>
        <end position="22"/>
    </location>
</feature>
<dbReference type="Gene3D" id="1.25.10.10">
    <property type="entry name" value="Leucine-rich Repeat Variant"/>
    <property type="match status" value="2"/>
</dbReference>
<dbReference type="InterPro" id="IPR011989">
    <property type="entry name" value="ARM-like"/>
</dbReference>
<protein>
    <recommendedName>
        <fullName evidence="6">Large ribosomal subunit protein mL50</fullName>
    </recommendedName>
</protein>
<dbReference type="GO" id="GO:0005085">
    <property type="term" value="F:guanyl-nucleotide exchange factor activity"/>
    <property type="evidence" value="ECO:0007669"/>
    <property type="project" value="InterPro"/>
</dbReference>
<evidence type="ECO:0000313" key="8">
    <source>
        <dbReference type="EMBL" id="KAK4099447.1"/>
    </source>
</evidence>
<sequence>MRRIPSLRAPAPSGFVPSSIQTGPLRSRAAATLASASILPQTAPRLNSSNGPTQTRRYLSTTPIRSSQSQPQSQPPESLPAEDLLQVPAEEYYAAAPEPTAIRTRLVYPRGITTAPQFSDVADPAYTPADTADGLEEVGGIADWWDEPTHWGSEGGPAQFVQSVLSPFGPAEQVTDPVVLEVLARRAVVEAVVVARFAGGSGRMSKKVDRLFAAAAAAQVGETMERLGKIARVEIVAGEDGAATLKHEKDWGIVWRLLNSAEKNARQPRKQAPGEVAEEGSATVEAEVSQESAVPETEVKEVAAAAELTPQAAGDLNRTWDKAWKKAELRDPVVKLRTLTVLSQAAKRIQQLTGHRIPDGKLLAMGSIDSLLKQLVEPPKPKKLAELISTQGAFQELPNVRVFPRRVTPIDKEKMVGRWKIIVKELEKRELPVIGTGNYGPPVEKRWIEGKAVAALLRSHHGDSGERTAILKELLVGIQDEGDEGLAAIAEKLADRARDASWRLPLGESGLLNHVLAAVPVQEPKHPLNKQALRLVGNACADCDENRARVVKSGKLPGFITDILGDPKQDWLLPFAIAAALNVCVDYNSEPKVANPNTAELLLDLATSERYDADLDSFMEICTPALAYLTFQDLWPVFLDNGGLQVLQRAFHQLYTRFDMADTDADTTSQLKQTLIDWLGSSPPLSHLQTAACLSLGNVSRSDKSSTALLPRVQGPLINILNRAIPPGFSESSNPPTSATPLQLTHAALSYLKNLAIPQPNKVPLGTVLLDPTDPLLPRLWTSTRTQPQLQFVAVSLTRLLLANCPSNIRRICAPLARNHHNNPSPSNLALLTSTAASADEDPIKIEAARAVSLVCRALHTFPLSALLDPSWTWVADCQPAGTPSPDSSDPTASTTPSMETNPEQLTRFYEAHNKSNTIIPSLRHLLTHPRFPSLRSEAIFVLALMSRSSSSPGAQIALQVMQPPPTTTWRALAKAIIGSESADLADVFLTPQGVRRVEAVDDEDEREGEQQEERQQEKEQEDAGVTVEKLPLEPQQVDPQGPKAPPARVAEMDRENAMVLVAELLRRFPDELSSLRRPLEAILNKGGELVMQDRGGA</sequence>